<sequence>MIQRRFIPITAIAAVIIFLFYYHSTSIEATWRRIPQHIGLGDKFDEVLDPDRGQQHDPTEDLKNWNPKMDFRPGESRPMGYNFSTLLVMATTKEEDTNWVQELIPNQPIAKYVANDPSAKYHPPKNKGHEVMIYLSWIIDNYHDLPDVTLFMHWHRWTWHNNEIMGLDSSEIVKRLNPNRVIREGFMNLRCHWHPGCPDWMKPGATDDDEHRPEQRELAKAWSELFPLDPIPQVLAGMCCAQFALSADRIRALPLSRYVYYRDWLLRTRLEDGISGRVWEYVWHFIWTGETFHCPEEHVCYCDGYGFCFGGRDQYNEYQEINGKKRGWEGKLRDWRNKKEAIEKAEKEGKTEELKKLEKPEPGKDAEFEKEIQKYNKILDGLRDNAVKRGNDPKTRAEELGREWKEGDGF</sequence>
<dbReference type="RefSeq" id="XP_033598979.1">
    <property type="nucleotide sequence ID" value="XM_033744286.1"/>
</dbReference>
<dbReference type="PANTHER" id="PTHR37490:SF3">
    <property type="entry name" value="DUF3431 DOMAIN CONTAINING PROTEIN"/>
    <property type="match status" value="1"/>
</dbReference>
<gene>
    <name evidence="3" type="ORF">EJ05DRAFT_477652</name>
</gene>
<dbReference type="EMBL" id="ML996575">
    <property type="protein sequence ID" value="KAF2756528.1"/>
    <property type="molecule type" value="Genomic_DNA"/>
</dbReference>
<evidence type="ECO:0008006" key="5">
    <source>
        <dbReference type="Google" id="ProtNLM"/>
    </source>
</evidence>
<dbReference type="OrthoDB" id="426718at2759"/>
<evidence type="ECO:0000313" key="3">
    <source>
        <dbReference type="EMBL" id="KAF2756528.1"/>
    </source>
</evidence>
<keyword evidence="2" id="KW-0472">Membrane</keyword>
<dbReference type="GeneID" id="54485340"/>
<evidence type="ECO:0000313" key="4">
    <source>
        <dbReference type="Proteomes" id="UP000799437"/>
    </source>
</evidence>
<accession>A0A6A6W0T6</accession>
<dbReference type="InterPro" id="IPR021838">
    <property type="entry name" value="DUF3431"/>
</dbReference>
<protein>
    <recommendedName>
        <fullName evidence="5">DUF3431 domain-containing protein</fullName>
    </recommendedName>
</protein>
<dbReference type="Proteomes" id="UP000799437">
    <property type="component" value="Unassembled WGS sequence"/>
</dbReference>
<evidence type="ECO:0000256" key="2">
    <source>
        <dbReference type="SAM" id="Phobius"/>
    </source>
</evidence>
<keyword evidence="2" id="KW-0812">Transmembrane</keyword>
<name>A0A6A6W0T6_9PEZI</name>
<feature type="region of interest" description="Disordered" evidence="1">
    <location>
        <begin position="346"/>
        <end position="366"/>
    </location>
</feature>
<proteinExistence type="predicted"/>
<reference evidence="3" key="1">
    <citation type="journal article" date="2020" name="Stud. Mycol.">
        <title>101 Dothideomycetes genomes: a test case for predicting lifestyles and emergence of pathogens.</title>
        <authorList>
            <person name="Haridas S."/>
            <person name="Albert R."/>
            <person name="Binder M."/>
            <person name="Bloem J."/>
            <person name="Labutti K."/>
            <person name="Salamov A."/>
            <person name="Andreopoulos B."/>
            <person name="Baker S."/>
            <person name="Barry K."/>
            <person name="Bills G."/>
            <person name="Bluhm B."/>
            <person name="Cannon C."/>
            <person name="Castanera R."/>
            <person name="Culley D."/>
            <person name="Daum C."/>
            <person name="Ezra D."/>
            <person name="Gonzalez J."/>
            <person name="Henrissat B."/>
            <person name="Kuo A."/>
            <person name="Liang C."/>
            <person name="Lipzen A."/>
            <person name="Lutzoni F."/>
            <person name="Magnuson J."/>
            <person name="Mondo S."/>
            <person name="Nolan M."/>
            <person name="Ohm R."/>
            <person name="Pangilinan J."/>
            <person name="Park H.-J."/>
            <person name="Ramirez L."/>
            <person name="Alfaro M."/>
            <person name="Sun H."/>
            <person name="Tritt A."/>
            <person name="Yoshinaga Y."/>
            <person name="Zwiers L.-H."/>
            <person name="Turgeon B."/>
            <person name="Goodwin S."/>
            <person name="Spatafora J."/>
            <person name="Crous P."/>
            <person name="Grigoriev I."/>
        </authorList>
    </citation>
    <scope>NUCLEOTIDE SEQUENCE</scope>
    <source>
        <strain evidence="3">CBS 121739</strain>
    </source>
</reference>
<dbReference type="Pfam" id="PF11913">
    <property type="entry name" value="DUF3431"/>
    <property type="match status" value="1"/>
</dbReference>
<keyword evidence="2" id="KW-1133">Transmembrane helix</keyword>
<evidence type="ECO:0000256" key="1">
    <source>
        <dbReference type="SAM" id="MobiDB-lite"/>
    </source>
</evidence>
<dbReference type="PANTHER" id="PTHR37490">
    <property type="entry name" value="EXPRESSED PROTEIN"/>
    <property type="match status" value="1"/>
</dbReference>
<organism evidence="3 4">
    <name type="scientific">Pseudovirgaria hyperparasitica</name>
    <dbReference type="NCBI Taxonomy" id="470096"/>
    <lineage>
        <taxon>Eukaryota</taxon>
        <taxon>Fungi</taxon>
        <taxon>Dikarya</taxon>
        <taxon>Ascomycota</taxon>
        <taxon>Pezizomycotina</taxon>
        <taxon>Dothideomycetes</taxon>
        <taxon>Dothideomycetes incertae sedis</taxon>
        <taxon>Acrospermales</taxon>
        <taxon>Acrospermaceae</taxon>
        <taxon>Pseudovirgaria</taxon>
    </lineage>
</organism>
<feature type="region of interest" description="Disordered" evidence="1">
    <location>
        <begin position="50"/>
        <end position="69"/>
    </location>
</feature>
<feature type="region of interest" description="Disordered" evidence="1">
    <location>
        <begin position="385"/>
        <end position="410"/>
    </location>
</feature>
<dbReference type="AlphaFoldDB" id="A0A6A6W0T6"/>
<keyword evidence="4" id="KW-1185">Reference proteome</keyword>
<feature type="transmembrane region" description="Helical" evidence="2">
    <location>
        <begin position="6"/>
        <end position="23"/>
    </location>
</feature>